<reference evidence="3" key="1">
    <citation type="submission" date="2021-04" db="EMBL/GenBank/DDBJ databases">
        <title>Genomes of microviruses identified in yellow-bellied marmot fecal samples.</title>
        <authorList>
            <person name="Varsani A."/>
            <person name="Kraberger S."/>
            <person name="Chatterjee A."/>
            <person name="Richet C."/>
            <person name="Fontenele R.S."/>
            <person name="Schmidlin K."/>
            <person name="Blumstein D.T."/>
        </authorList>
    </citation>
    <scope>NUCLEOTIDE SEQUENCE</scope>
    <source>
        <strain evidence="3">Mar20</strain>
    </source>
</reference>
<sequence>MVFLVKMAFLLVILARMLPITLLMFSKNGLILILNRIINYNGRRILRLTCAISFLIIIAQVTPFCERSELKVCLNPFRGFKNEIGRIVCFAQRDVIAVHYDGETGKDGYKKFTSEPFPGYFKQLHCLTDYVDLPCRSCPECYEQTRREWITRAVCESKMHDKMIFLTLTYSDDKIPISEFVDEDGVIWKHSTLRYKDFQNFMKRLRKSLDRPIRFMVCGEYGSHTFRPHYHAIIYGVGLDDFGGIAEYSVNSHGDTLYTCGELERIWKNGYVICSPANIATIGYVAGYVAKKSDNYKGKSFYKTANIVPPFIRSSNRPGLGGAYIDLHFNDYNSAYDYRSVSTVDEPFKVYLTSNWKRKYEERKIYAPMLKKGLIFSVNYDKIVEDGALTDYYKDKLRRRVELFDGRFNLLATDMERSDYNSSLLNVFRNSLKRKRGVY</sequence>
<dbReference type="EMBL" id="MZ089766">
    <property type="protein sequence ID" value="QXN75077.1"/>
    <property type="molecule type" value="Genomic_DNA"/>
</dbReference>
<keyword evidence="1" id="KW-0812">Transmembrane</keyword>
<accession>A0A8F5MIT7</accession>
<evidence type="ECO:0000259" key="2">
    <source>
        <dbReference type="Pfam" id="PF23343"/>
    </source>
</evidence>
<feature type="domain" description="Replication-associated protein ORF2/G2P" evidence="2">
    <location>
        <begin position="164"/>
        <end position="292"/>
    </location>
</feature>
<organism evidence="3">
    <name type="scientific">Microvirus mar20</name>
    <dbReference type="NCBI Taxonomy" id="2851153"/>
    <lineage>
        <taxon>Viruses</taxon>
        <taxon>Monodnaviria</taxon>
        <taxon>Sangervirae</taxon>
        <taxon>Phixviricota</taxon>
        <taxon>Malgrandaviricetes</taxon>
        <taxon>Petitvirales</taxon>
        <taxon>Microviridae</taxon>
    </lineage>
</organism>
<dbReference type="Pfam" id="PF23343">
    <property type="entry name" value="REP_ORF2-G2P"/>
    <property type="match status" value="1"/>
</dbReference>
<proteinExistence type="predicted"/>
<evidence type="ECO:0000313" key="3">
    <source>
        <dbReference type="EMBL" id="QXN75077.1"/>
    </source>
</evidence>
<protein>
    <submittedName>
        <fullName evidence="3">Replication initiator protein</fullName>
    </submittedName>
</protein>
<keyword evidence="1" id="KW-0472">Membrane</keyword>
<keyword evidence="1" id="KW-1133">Transmembrane helix</keyword>
<dbReference type="InterPro" id="IPR056906">
    <property type="entry name" value="ORF2/G2P_dom"/>
</dbReference>
<feature type="transmembrane region" description="Helical" evidence="1">
    <location>
        <begin position="45"/>
        <end position="64"/>
    </location>
</feature>
<evidence type="ECO:0000256" key="1">
    <source>
        <dbReference type="SAM" id="Phobius"/>
    </source>
</evidence>
<feature type="transmembrane region" description="Helical" evidence="1">
    <location>
        <begin position="6"/>
        <end position="25"/>
    </location>
</feature>
<name>A0A8F5MIT7_9VIRU</name>